<organism evidence="3 4">
    <name type="scientific">Cellulosimicrobium funkei</name>
    <dbReference type="NCBI Taxonomy" id="264251"/>
    <lineage>
        <taxon>Bacteria</taxon>
        <taxon>Bacillati</taxon>
        <taxon>Actinomycetota</taxon>
        <taxon>Actinomycetes</taxon>
        <taxon>Micrococcales</taxon>
        <taxon>Promicromonosporaceae</taxon>
        <taxon>Cellulosimicrobium</taxon>
    </lineage>
</organism>
<dbReference type="RefSeq" id="WP_047233398.1">
    <property type="nucleotide sequence ID" value="NZ_JNBQ01000018.1"/>
</dbReference>
<dbReference type="EMBL" id="JNBQ01000018">
    <property type="protein sequence ID" value="KLN34196.1"/>
    <property type="molecule type" value="Genomic_DNA"/>
</dbReference>
<sequence length="206" mass="21971">MLFRSQWKLSLLASRLALAAGDTKTAAALTVRGKIYTELVGAMRNVSGRQGEGLYAVAYGAVSTDQVARATAMTGDQAVRLVDVLDVLDARIARATRKGMSTGSYLVATGEVALVRGGPGGVRTRQTAFRVITPRTTPELYRLLSALEPQRRPTPSEHDAITQRDDFAALLGRSPKDSLVRSSDRAAQRAANRPSRRSPSGCVGCG</sequence>
<reference evidence="3 4" key="1">
    <citation type="submission" date="2014-05" db="EMBL/GenBank/DDBJ databases">
        <title>Cellulosimicrobium funkei U11 genome.</title>
        <authorList>
            <person name="Hu C."/>
            <person name="Gong Y."/>
            <person name="Wan W."/>
            <person name="Jiang M."/>
        </authorList>
    </citation>
    <scope>NUCLEOTIDE SEQUENCE [LARGE SCALE GENOMIC DNA]</scope>
    <source>
        <strain evidence="3 4">U11</strain>
    </source>
</reference>
<feature type="compositionally biased region" description="Basic and acidic residues" evidence="1">
    <location>
        <begin position="174"/>
        <end position="187"/>
    </location>
</feature>
<gene>
    <name evidence="3" type="ORF">FB00_13545</name>
</gene>
<proteinExistence type="predicted"/>
<feature type="signal peptide" evidence="2">
    <location>
        <begin position="1"/>
        <end position="19"/>
    </location>
</feature>
<comment type="caution">
    <text evidence="3">The sequence shown here is derived from an EMBL/GenBank/DDBJ whole genome shotgun (WGS) entry which is preliminary data.</text>
</comment>
<evidence type="ECO:0000313" key="4">
    <source>
        <dbReference type="Proteomes" id="UP000035265"/>
    </source>
</evidence>
<evidence type="ECO:0000256" key="1">
    <source>
        <dbReference type="SAM" id="MobiDB-lite"/>
    </source>
</evidence>
<evidence type="ECO:0000256" key="2">
    <source>
        <dbReference type="SAM" id="SignalP"/>
    </source>
</evidence>
<dbReference type="Proteomes" id="UP000035265">
    <property type="component" value="Unassembled WGS sequence"/>
</dbReference>
<evidence type="ECO:0000313" key="3">
    <source>
        <dbReference type="EMBL" id="KLN34196.1"/>
    </source>
</evidence>
<keyword evidence="2" id="KW-0732">Signal</keyword>
<name>A0A0H2KL54_9MICO</name>
<keyword evidence="4" id="KW-1185">Reference proteome</keyword>
<feature type="compositionally biased region" description="Low complexity" evidence="1">
    <location>
        <begin position="188"/>
        <end position="200"/>
    </location>
</feature>
<protein>
    <submittedName>
        <fullName evidence="3">Uncharacterized protein</fullName>
    </submittedName>
</protein>
<feature type="region of interest" description="Disordered" evidence="1">
    <location>
        <begin position="174"/>
        <end position="206"/>
    </location>
</feature>
<feature type="chain" id="PRO_5002595986" evidence="2">
    <location>
        <begin position="20"/>
        <end position="206"/>
    </location>
</feature>
<dbReference type="AlphaFoldDB" id="A0A0H2KL54"/>
<accession>A0A0H2KL54</accession>